<feature type="transmembrane region" description="Helical" evidence="7">
    <location>
        <begin position="12"/>
        <end position="33"/>
    </location>
</feature>
<dbReference type="GO" id="GO:0005886">
    <property type="term" value="C:plasma membrane"/>
    <property type="evidence" value="ECO:0007669"/>
    <property type="project" value="TreeGrafter"/>
</dbReference>
<keyword evidence="3 7" id="KW-0812">Transmembrane</keyword>
<comment type="caution">
    <text evidence="8">The sequence shown here is derived from an EMBL/GenBank/DDBJ whole genome shotgun (WGS) entry which is preliminary data.</text>
</comment>
<comment type="similarity">
    <text evidence="2">Belongs to the SLC13A/DASS transporter (TC 2.A.47) family. NADC subfamily.</text>
</comment>
<name>A0AAD9KCC9_9ANNE</name>
<evidence type="ECO:0000256" key="6">
    <source>
        <dbReference type="SAM" id="MobiDB-lite"/>
    </source>
</evidence>
<dbReference type="Proteomes" id="UP001208570">
    <property type="component" value="Unassembled WGS sequence"/>
</dbReference>
<evidence type="ECO:0000256" key="3">
    <source>
        <dbReference type="ARBA" id="ARBA00022692"/>
    </source>
</evidence>
<sequence length="347" mass="38559">MASCSNHRVGRWWKHFVIILTPLLLLLPLLLIPDDKLPTKHIEDLHLEGIKSLTANFVATLAGVRAIVMMFVGGIMVALAVEKCNLHKRIAVGILHIVGTKPLWLMLGFMLPTGVLSMWISNTATTAMMLPISEAVLQSLQETHRKQASKKRTSGKTTVDIETEAQSNKAFEPDSDEERLSVSVVSKRDDPDNLDSNNITLHELPEDSDIQSVKQEESQPEDRPSIGDKKTTGDSRLDQFAKGMTLAIAYAANTGGTATLIGTPPNTILKGHADNYTHDAVVSIFIAFLLCIIPAKVPTCRRKDTENQSRSSAVQQENYHHTVVLYYSIKCRKHLDCFLLIMYFIFN</sequence>
<evidence type="ECO:0000256" key="7">
    <source>
        <dbReference type="SAM" id="Phobius"/>
    </source>
</evidence>
<evidence type="ECO:0000256" key="1">
    <source>
        <dbReference type="ARBA" id="ARBA00004141"/>
    </source>
</evidence>
<feature type="region of interest" description="Disordered" evidence="6">
    <location>
        <begin position="143"/>
        <end position="235"/>
    </location>
</feature>
<dbReference type="EMBL" id="JAODUP010000015">
    <property type="protein sequence ID" value="KAK2168614.1"/>
    <property type="molecule type" value="Genomic_DNA"/>
</dbReference>
<keyword evidence="4 7" id="KW-1133">Transmembrane helix</keyword>
<evidence type="ECO:0000313" key="8">
    <source>
        <dbReference type="EMBL" id="KAK2168614.1"/>
    </source>
</evidence>
<dbReference type="AlphaFoldDB" id="A0AAD9KCC9"/>
<accession>A0AAD9KCC9</accession>
<keyword evidence="5 7" id="KW-0472">Membrane</keyword>
<feature type="transmembrane region" description="Helical" evidence="7">
    <location>
        <begin position="53"/>
        <end position="81"/>
    </location>
</feature>
<keyword evidence="9" id="KW-1185">Reference proteome</keyword>
<dbReference type="InterPro" id="IPR001898">
    <property type="entry name" value="SLC13A/DASS"/>
</dbReference>
<organism evidence="8 9">
    <name type="scientific">Paralvinella palmiformis</name>
    <dbReference type="NCBI Taxonomy" id="53620"/>
    <lineage>
        <taxon>Eukaryota</taxon>
        <taxon>Metazoa</taxon>
        <taxon>Spiralia</taxon>
        <taxon>Lophotrochozoa</taxon>
        <taxon>Annelida</taxon>
        <taxon>Polychaeta</taxon>
        <taxon>Sedentaria</taxon>
        <taxon>Canalipalpata</taxon>
        <taxon>Terebellida</taxon>
        <taxon>Terebelliformia</taxon>
        <taxon>Alvinellidae</taxon>
        <taxon>Paralvinella</taxon>
    </lineage>
</organism>
<proteinExistence type="inferred from homology"/>
<dbReference type="PANTHER" id="PTHR10283">
    <property type="entry name" value="SOLUTE CARRIER FAMILY 13 MEMBER"/>
    <property type="match status" value="1"/>
</dbReference>
<dbReference type="GO" id="GO:0005310">
    <property type="term" value="F:dicarboxylic acid transmembrane transporter activity"/>
    <property type="evidence" value="ECO:0007669"/>
    <property type="project" value="UniProtKB-ARBA"/>
</dbReference>
<dbReference type="Pfam" id="PF00939">
    <property type="entry name" value="Na_sulph_symp"/>
    <property type="match status" value="1"/>
</dbReference>
<comment type="subcellular location">
    <subcellularLocation>
        <location evidence="1">Membrane</location>
        <topology evidence="1">Multi-pass membrane protein</topology>
    </subcellularLocation>
</comment>
<evidence type="ECO:0000256" key="4">
    <source>
        <dbReference type="ARBA" id="ARBA00022989"/>
    </source>
</evidence>
<reference evidence="8" key="1">
    <citation type="journal article" date="2023" name="Mol. Biol. Evol.">
        <title>Third-Generation Sequencing Reveals the Adaptive Role of the Epigenome in Three Deep-Sea Polychaetes.</title>
        <authorList>
            <person name="Perez M."/>
            <person name="Aroh O."/>
            <person name="Sun Y."/>
            <person name="Lan Y."/>
            <person name="Juniper S.K."/>
            <person name="Young C.R."/>
            <person name="Angers B."/>
            <person name="Qian P.Y."/>
        </authorList>
    </citation>
    <scope>NUCLEOTIDE SEQUENCE</scope>
    <source>
        <strain evidence="8">P08H-3</strain>
    </source>
</reference>
<evidence type="ECO:0000256" key="5">
    <source>
        <dbReference type="ARBA" id="ARBA00023136"/>
    </source>
</evidence>
<dbReference type="GO" id="GO:0015556">
    <property type="term" value="F:C4-dicarboxylate transmembrane transporter activity"/>
    <property type="evidence" value="ECO:0007669"/>
    <property type="project" value="UniProtKB-ARBA"/>
</dbReference>
<evidence type="ECO:0000313" key="9">
    <source>
        <dbReference type="Proteomes" id="UP001208570"/>
    </source>
</evidence>
<dbReference type="PANTHER" id="PTHR10283:SF82">
    <property type="entry name" value="SOLUTE CARRIER FAMILY 13 MEMBER 2"/>
    <property type="match status" value="1"/>
</dbReference>
<protein>
    <submittedName>
        <fullName evidence="8">Uncharacterized protein</fullName>
    </submittedName>
</protein>
<gene>
    <name evidence="8" type="ORF">LSH36_15g02052</name>
</gene>
<feature type="compositionally biased region" description="Basic and acidic residues" evidence="6">
    <location>
        <begin position="214"/>
        <end position="235"/>
    </location>
</feature>
<evidence type="ECO:0000256" key="2">
    <source>
        <dbReference type="ARBA" id="ARBA00006772"/>
    </source>
</evidence>